<evidence type="ECO:0000313" key="8">
    <source>
        <dbReference type="Proteomes" id="UP000248863"/>
    </source>
</evidence>
<dbReference type="PROSITE" id="PS51219">
    <property type="entry name" value="DPCK"/>
    <property type="match status" value="1"/>
</dbReference>
<keyword evidence="2 5" id="KW-0547">Nucleotide-binding</keyword>
<dbReference type="SUPFAM" id="SSF52540">
    <property type="entry name" value="P-loop containing nucleoside triphosphate hydrolases"/>
    <property type="match status" value="1"/>
</dbReference>
<evidence type="ECO:0000256" key="2">
    <source>
        <dbReference type="ARBA" id="ARBA00022741"/>
    </source>
</evidence>
<dbReference type="InterPro" id="IPR027417">
    <property type="entry name" value="P-loop_NTPase"/>
</dbReference>
<dbReference type="PANTHER" id="PTHR10695">
    <property type="entry name" value="DEPHOSPHO-COA KINASE-RELATED"/>
    <property type="match status" value="1"/>
</dbReference>
<accession>A0A327KKV6</accession>
<keyword evidence="5" id="KW-0963">Cytoplasm</keyword>
<reference evidence="7 8" key="1">
    <citation type="submission" date="2017-07" db="EMBL/GenBank/DDBJ databases">
        <title>Draft Genome Sequences of Select Purple Nonsulfur Bacteria.</title>
        <authorList>
            <person name="Lasarre B."/>
            <person name="Mckinlay J.B."/>
        </authorList>
    </citation>
    <scope>NUCLEOTIDE SEQUENCE [LARGE SCALE GENOMIC DNA]</scope>
    <source>
        <strain evidence="7 8">DSM 11907</strain>
    </source>
</reference>
<dbReference type="GO" id="GO:0005737">
    <property type="term" value="C:cytoplasm"/>
    <property type="evidence" value="ECO:0007669"/>
    <property type="project" value="UniProtKB-SubCell"/>
</dbReference>
<keyword evidence="4 5" id="KW-0173">Coenzyme A biosynthesis</keyword>
<dbReference type="EMBL" id="NPEU01000089">
    <property type="protein sequence ID" value="RAI39127.1"/>
    <property type="molecule type" value="Genomic_DNA"/>
</dbReference>
<evidence type="ECO:0000256" key="5">
    <source>
        <dbReference type="HAMAP-Rule" id="MF_00376"/>
    </source>
</evidence>
<keyword evidence="3 5" id="KW-0067">ATP-binding</keyword>
<comment type="function">
    <text evidence="5">Catalyzes the phosphorylation of the 3'-hydroxyl group of dephosphocoenzyme A to form coenzyme A.</text>
</comment>
<dbReference type="UniPathway" id="UPA00241">
    <property type="reaction ID" value="UER00356"/>
</dbReference>
<dbReference type="AlphaFoldDB" id="A0A327KKV6"/>
<dbReference type="Gene3D" id="3.40.50.300">
    <property type="entry name" value="P-loop containing nucleotide triphosphate hydrolases"/>
    <property type="match status" value="1"/>
</dbReference>
<keyword evidence="5 7" id="KW-0418">Kinase</keyword>
<gene>
    <name evidence="5" type="primary">coaE</name>
    <name evidence="7" type="ORF">CH338_10420</name>
</gene>
<sequence>MRIIGLTGSVGMGKSVTARLFSEAGVPVHDADAAVHRLYEGDAVAPVEAAFPGVTVDGRIDRPRLAARVLNDPAALKALEAIVHPLVRREEEAFLAAARAAGAPVAVLDIPLLFETGGDARVDHVVVVSAPADLQRARVLRRPGMTPEKFSAILAKQLPDAEKRRRADFIVDSSGGFDSARAQVRAILAALPTRAPRSRPSDQTTP</sequence>
<evidence type="ECO:0000256" key="6">
    <source>
        <dbReference type="NCBIfam" id="TIGR00152"/>
    </source>
</evidence>
<protein>
    <recommendedName>
        <fullName evidence="5 6">Dephospho-CoA kinase</fullName>
        <ecNumber evidence="5 6">2.7.1.24</ecNumber>
    </recommendedName>
    <alternativeName>
        <fullName evidence="5">Dephosphocoenzyme A kinase</fullName>
    </alternativeName>
</protein>
<dbReference type="GO" id="GO:0004140">
    <property type="term" value="F:dephospho-CoA kinase activity"/>
    <property type="evidence" value="ECO:0007669"/>
    <property type="project" value="UniProtKB-UniRule"/>
</dbReference>
<dbReference type="InterPro" id="IPR001977">
    <property type="entry name" value="Depp_CoAkinase"/>
</dbReference>
<comment type="caution">
    <text evidence="7">The sequence shown here is derived from an EMBL/GenBank/DDBJ whole genome shotgun (WGS) entry which is preliminary data.</text>
</comment>
<name>A0A327KKV6_9BRAD</name>
<dbReference type="PANTHER" id="PTHR10695:SF46">
    <property type="entry name" value="BIFUNCTIONAL COENZYME A SYNTHASE-RELATED"/>
    <property type="match status" value="1"/>
</dbReference>
<dbReference type="EC" id="2.7.1.24" evidence="5 6"/>
<feature type="binding site" evidence="5">
    <location>
        <begin position="11"/>
        <end position="16"/>
    </location>
    <ligand>
        <name>ATP</name>
        <dbReference type="ChEBI" id="CHEBI:30616"/>
    </ligand>
</feature>
<evidence type="ECO:0000256" key="3">
    <source>
        <dbReference type="ARBA" id="ARBA00022840"/>
    </source>
</evidence>
<dbReference type="Pfam" id="PF01121">
    <property type="entry name" value="CoaE"/>
    <property type="match status" value="1"/>
</dbReference>
<dbReference type="HAMAP" id="MF_00376">
    <property type="entry name" value="Dephospho_CoA_kinase"/>
    <property type="match status" value="1"/>
</dbReference>
<comment type="pathway">
    <text evidence="5">Cofactor biosynthesis; coenzyme A biosynthesis; CoA from (R)-pantothenate: step 5/5.</text>
</comment>
<dbReference type="GO" id="GO:0015937">
    <property type="term" value="P:coenzyme A biosynthetic process"/>
    <property type="evidence" value="ECO:0007669"/>
    <property type="project" value="UniProtKB-UniRule"/>
</dbReference>
<dbReference type="Proteomes" id="UP000248863">
    <property type="component" value="Unassembled WGS sequence"/>
</dbReference>
<dbReference type="NCBIfam" id="TIGR00152">
    <property type="entry name" value="dephospho-CoA kinase"/>
    <property type="match status" value="1"/>
</dbReference>
<keyword evidence="8" id="KW-1185">Reference proteome</keyword>
<organism evidence="7 8">
    <name type="scientific">Rhodoplanes elegans</name>
    <dbReference type="NCBI Taxonomy" id="29408"/>
    <lineage>
        <taxon>Bacteria</taxon>
        <taxon>Pseudomonadati</taxon>
        <taxon>Pseudomonadota</taxon>
        <taxon>Alphaproteobacteria</taxon>
        <taxon>Hyphomicrobiales</taxon>
        <taxon>Nitrobacteraceae</taxon>
        <taxon>Rhodoplanes</taxon>
    </lineage>
</organism>
<keyword evidence="5" id="KW-0808">Transferase</keyword>
<evidence type="ECO:0000256" key="1">
    <source>
        <dbReference type="ARBA" id="ARBA00009018"/>
    </source>
</evidence>
<comment type="subcellular location">
    <subcellularLocation>
        <location evidence="5">Cytoplasm</location>
    </subcellularLocation>
</comment>
<proteinExistence type="inferred from homology"/>
<dbReference type="OrthoDB" id="9812943at2"/>
<comment type="similarity">
    <text evidence="1 5">Belongs to the CoaE family.</text>
</comment>
<dbReference type="GO" id="GO:0005524">
    <property type="term" value="F:ATP binding"/>
    <property type="evidence" value="ECO:0007669"/>
    <property type="project" value="UniProtKB-UniRule"/>
</dbReference>
<dbReference type="RefSeq" id="WP_111357044.1">
    <property type="nucleotide sequence ID" value="NZ_NHSK01000118.1"/>
</dbReference>
<comment type="catalytic activity">
    <reaction evidence="5">
        <text>3'-dephospho-CoA + ATP = ADP + CoA + H(+)</text>
        <dbReference type="Rhea" id="RHEA:18245"/>
        <dbReference type="ChEBI" id="CHEBI:15378"/>
        <dbReference type="ChEBI" id="CHEBI:30616"/>
        <dbReference type="ChEBI" id="CHEBI:57287"/>
        <dbReference type="ChEBI" id="CHEBI:57328"/>
        <dbReference type="ChEBI" id="CHEBI:456216"/>
        <dbReference type="EC" id="2.7.1.24"/>
    </reaction>
</comment>
<evidence type="ECO:0000256" key="4">
    <source>
        <dbReference type="ARBA" id="ARBA00022993"/>
    </source>
</evidence>
<dbReference type="CDD" id="cd02022">
    <property type="entry name" value="DPCK"/>
    <property type="match status" value="1"/>
</dbReference>
<evidence type="ECO:0000313" key="7">
    <source>
        <dbReference type="EMBL" id="RAI39127.1"/>
    </source>
</evidence>